<dbReference type="GO" id="GO:0000139">
    <property type="term" value="C:Golgi membrane"/>
    <property type="evidence" value="ECO:0007669"/>
    <property type="project" value="UniProtKB-SubCell"/>
</dbReference>
<evidence type="ECO:0000259" key="10">
    <source>
        <dbReference type="Pfam" id="PF24598"/>
    </source>
</evidence>
<dbReference type="GO" id="GO:0006895">
    <property type="term" value="P:Golgi to endosome transport"/>
    <property type="evidence" value="ECO:0007669"/>
    <property type="project" value="InterPro"/>
</dbReference>
<keyword evidence="5" id="KW-0472">Membrane</keyword>
<feature type="region of interest" description="Disordered" evidence="7">
    <location>
        <begin position="1080"/>
        <end position="1118"/>
    </location>
</feature>
<dbReference type="InterPro" id="IPR056457">
    <property type="entry name" value="DOP1_C"/>
</dbReference>
<dbReference type="Pfam" id="PF04118">
    <property type="entry name" value="Dopey_N"/>
    <property type="match status" value="1"/>
</dbReference>
<proteinExistence type="inferred from homology"/>
<feature type="compositionally biased region" description="Low complexity" evidence="7">
    <location>
        <begin position="1487"/>
        <end position="1497"/>
    </location>
</feature>
<accession>A0A2K3QB29</accession>
<dbReference type="GO" id="GO:0005802">
    <property type="term" value="C:trans-Golgi network"/>
    <property type="evidence" value="ECO:0007669"/>
    <property type="project" value="TreeGrafter"/>
</dbReference>
<evidence type="ECO:0000256" key="3">
    <source>
        <dbReference type="ARBA" id="ARBA00022927"/>
    </source>
</evidence>
<dbReference type="GO" id="GO:0015031">
    <property type="term" value="P:protein transport"/>
    <property type="evidence" value="ECO:0007669"/>
    <property type="project" value="UniProtKB-KW"/>
</dbReference>
<dbReference type="OrthoDB" id="297643at2759"/>
<keyword evidence="3" id="KW-0653">Protein transport</keyword>
<organism evidence="11 12">
    <name type="scientific">Tolypocladium capitatum</name>
    <dbReference type="NCBI Taxonomy" id="45235"/>
    <lineage>
        <taxon>Eukaryota</taxon>
        <taxon>Fungi</taxon>
        <taxon>Dikarya</taxon>
        <taxon>Ascomycota</taxon>
        <taxon>Pezizomycotina</taxon>
        <taxon>Sordariomycetes</taxon>
        <taxon>Hypocreomycetidae</taxon>
        <taxon>Hypocreales</taxon>
        <taxon>Ophiocordycipitaceae</taxon>
        <taxon>Tolypocladium</taxon>
    </lineage>
</organism>
<dbReference type="GO" id="GO:0005829">
    <property type="term" value="C:cytosol"/>
    <property type="evidence" value="ECO:0007669"/>
    <property type="project" value="GOC"/>
</dbReference>
<evidence type="ECO:0000313" key="12">
    <source>
        <dbReference type="Proteomes" id="UP000236621"/>
    </source>
</evidence>
<protein>
    <submittedName>
        <fullName evidence="11">Protein dopey</fullName>
    </submittedName>
</protein>
<evidence type="ECO:0000313" key="11">
    <source>
        <dbReference type="EMBL" id="PNY24749.1"/>
    </source>
</evidence>
<feature type="region of interest" description="Disordered" evidence="7">
    <location>
        <begin position="1485"/>
        <end position="1515"/>
    </location>
</feature>
<evidence type="ECO:0000259" key="9">
    <source>
        <dbReference type="Pfam" id="PF24597"/>
    </source>
</evidence>
<comment type="subcellular location">
    <subcellularLocation>
        <location evidence="1">Golgi apparatus membrane</location>
        <topology evidence="1">Peripheral membrane protein</topology>
    </subcellularLocation>
</comment>
<dbReference type="InterPro" id="IPR040314">
    <property type="entry name" value="DOP1"/>
</dbReference>
<dbReference type="InterPro" id="IPR056458">
    <property type="entry name" value="TPR_DOP1_M"/>
</dbReference>
<dbReference type="SUPFAM" id="SSF48371">
    <property type="entry name" value="ARM repeat"/>
    <property type="match status" value="2"/>
</dbReference>
<evidence type="ECO:0000256" key="4">
    <source>
        <dbReference type="ARBA" id="ARBA00023034"/>
    </source>
</evidence>
<feature type="domain" description="DOP1-like C-terminal" evidence="10">
    <location>
        <begin position="1400"/>
        <end position="1880"/>
    </location>
</feature>
<dbReference type="Pfam" id="PF24597">
    <property type="entry name" value="TPR_DOP1_M"/>
    <property type="match status" value="1"/>
</dbReference>
<dbReference type="PANTHER" id="PTHR14042">
    <property type="entry name" value="DOPEY-RELATED"/>
    <property type="match status" value="1"/>
</dbReference>
<dbReference type="STRING" id="45235.A0A2K3QB29"/>
<keyword evidence="12" id="KW-1185">Reference proteome</keyword>
<reference evidence="11 12" key="1">
    <citation type="submission" date="2017-08" db="EMBL/GenBank/DDBJ databases">
        <title>Harnessing the power of phylogenomics to disentangle the directionality and signatures of interkingdom host jumping in the parasitic fungal genus Tolypocladium.</title>
        <authorList>
            <person name="Quandt C.A."/>
            <person name="Patterson W."/>
            <person name="Spatafora J.W."/>
        </authorList>
    </citation>
    <scope>NUCLEOTIDE SEQUENCE [LARGE SCALE GENOMIC DNA]</scope>
    <source>
        <strain evidence="11 12">CBS 113982</strain>
    </source>
</reference>
<evidence type="ECO:0000256" key="7">
    <source>
        <dbReference type="SAM" id="MobiDB-lite"/>
    </source>
</evidence>
<comment type="similarity">
    <text evidence="6">Belongs to the DOP1 family.</text>
</comment>
<feature type="region of interest" description="Disordered" evidence="7">
    <location>
        <begin position="1"/>
        <end position="38"/>
    </location>
</feature>
<dbReference type="InterPro" id="IPR016024">
    <property type="entry name" value="ARM-type_fold"/>
</dbReference>
<name>A0A2K3QB29_9HYPO</name>
<dbReference type="InterPro" id="IPR007249">
    <property type="entry name" value="DOP1_N"/>
</dbReference>
<keyword evidence="4" id="KW-0333">Golgi apparatus</keyword>
<dbReference type="GO" id="GO:0005768">
    <property type="term" value="C:endosome"/>
    <property type="evidence" value="ECO:0007669"/>
    <property type="project" value="TreeGrafter"/>
</dbReference>
<dbReference type="Pfam" id="PF24598">
    <property type="entry name" value="DOP1_C"/>
    <property type="match status" value="1"/>
</dbReference>
<dbReference type="PANTHER" id="PTHR14042:SF24">
    <property type="entry name" value="PROTEIN DOPEY-1 HOMOLOG"/>
    <property type="match status" value="1"/>
</dbReference>
<feature type="domain" description="DOP1-like middle TPR" evidence="9">
    <location>
        <begin position="423"/>
        <end position="644"/>
    </location>
</feature>
<evidence type="ECO:0000256" key="5">
    <source>
        <dbReference type="ARBA" id="ARBA00023136"/>
    </source>
</evidence>
<gene>
    <name evidence="11" type="ORF">TCAP_05329</name>
</gene>
<dbReference type="EMBL" id="NRSZ01000850">
    <property type="protein sequence ID" value="PNY24749.1"/>
    <property type="molecule type" value="Genomic_DNA"/>
</dbReference>
<evidence type="ECO:0000256" key="1">
    <source>
        <dbReference type="ARBA" id="ARBA00004395"/>
    </source>
</evidence>
<keyword evidence="2" id="KW-0813">Transport</keyword>
<comment type="caution">
    <text evidence="11">The sequence shown here is derived from an EMBL/GenBank/DDBJ whole genome shotgun (WGS) entry which is preliminary data.</text>
</comment>
<dbReference type="Proteomes" id="UP000236621">
    <property type="component" value="Unassembled WGS sequence"/>
</dbReference>
<sequence>MALEPGSGVLAGSPESSGRDSPIPRQWRNQLGGGARACASRESPIKDKAYRRYASGVEKALSLFETALEEWADYISFLNRLHKVRAGPPPPGDMFSYLLTAAEQALQARPSSVTTIPTKATVAKRLSQCLNPSLPSGVHQKALEVYNYVFTTIGRDGLSRDLPLYLPGLAPTLSFASLSVRSPFLDILETHFLGTDPRSLRPAMKSIVLALLPGLEDETSEDFDRTLSLVASFKDAIRPPGCERLTEHHSSGDDFFWQCFFLASITSQSRRSGALAYLVRYLPVLGSVSALGHSDATSRDRADENAKISAIVTSPEPGLLVRCFASGLADEQQLIQRGFLDLLVSHLPLNSHVLQSLMKPADLELLLKAAAGVVTRRDMGLNRRLWAWLLGPGPVGGEGDTNGDLSAAPSEQQQAYLSSRTSYFEEFGLRPLTKALLDMIKGTLHGNATERARPYRICLSLMDRWEIGGMVVPEVFLPVVESVRQSQSQVSTKAEFTEVLRSASVFFDGIESGLIYSELVGLLAQAIGPGNLSMADRSDRVSLVSFIATNFNVREEEMVTIHAPLTCLAALSMLEDSKNRKGRSGPADTQAIKLSEQVLGVVASLLELVPDRAFPSPGSGIKANSGTAMSMSNVDILRKVRAFYVHEQGNLDGSPPPFNAIESGELLLQKAVGYICEDGDLPRSTDDLGVRNRILILILLKTPTTYQFDVDYLLSHLKGKLGQASPLPFSYFSSILQLTTQLYSTDRISATQLSELVTPLVHHAWSYLSASDPKYHVETVRCLWQLQTALTLLDRGIEAALSSILVDGRSDVQPVACPAEAGRTFGVLWSHTLQDAASDRRGSRTQTQEHRSAPRLAGMDHYQVMLTQPLFLVLDALLDERTQLYMVVKLWLNSMIGIDRLFLLFVAKMSTLPFLSSLGTSGSGEIDPESTSFSEDDDLDLCLYYLHTLHHVLRCTGEVSRAVLASKYLYFEGGEVQIRAGAEEGEMTLQDFFVRVCMECVTAEAAPSASAELVERVSQLHRYALTILHQFLLSRYAAPLTNLHLDNTLIDILSKSISSPDPYVQVLLLDVIHDSLKLQDTVPGERPTSSTSEKAPPGMDRPRASRTSIALSDSRPAGPPMPPQLLRCLQAGLSSASSHTVLDSWVAFLGDCLPLYSHCIFQILIPLVETLCRQIGATFSGLRDTFGSESGQECNDESAPESTLIHLLNGLEQVLALSHDQLLAEETRAQISKGPEQPQSLFGSMVSGVFQSDGPQSRSATANDRLTVHLAFQDAMRICYEIWCWGQGDEAKKQDPVSSASFTYTSLRMRNRARRLLEHLFTAETLECLETVIDIWKSAGSATERTQVFNFLSALDACRPRHSIPALFNSMYSRTNPSALEPSRKSTMTISLQDSDLVSFLVEYARSLDDDAMDEIWQDCITFLKDLLGNPFPHRQTLPGLLEFAGILGEKVDNTNFGEQRRMRRELGDLFLRLLAALFATRPMTFSESSNSNGSSEKSTRDSGGRRSTLMTGANDGPDDVVSVLASVVPNLPKILLENDRVLSAAGTISTSVIGPTLRSKSFPDTVSQSTLKLLHELSRLQNNQKTWKKDVGEAFNDGRFFGMELGLVRDDWLPLLRQWILTDKEKMPEMVSRINAPTTAGIVFGVGATSARLEADRKTQLNLRRIATLVLASAEDAFVTDLRTIFDKLVELLAATATSSPSSTTRADVYMVVRALVLKTSAMHLAMLWPVVNAEMHAAISSVVAPDHSAASDAYTNTGVLQACKLLDLLICVAPDDFQLHEWLFVTDTIDAVHGSSTYQPVALADELSEELGSVAARSAPQAGTAMHMAASSSCRRPLLGPGGISDEVSLERKDELVAKVLRPFFGQLSIFAFESTYAMGALDRGACIQALLKDLFDERTMVRAL</sequence>
<evidence type="ECO:0000256" key="6">
    <source>
        <dbReference type="ARBA" id="ARBA00046326"/>
    </source>
</evidence>
<evidence type="ECO:0000256" key="2">
    <source>
        <dbReference type="ARBA" id="ARBA00022448"/>
    </source>
</evidence>
<evidence type="ECO:0000259" key="8">
    <source>
        <dbReference type="Pfam" id="PF04118"/>
    </source>
</evidence>
<feature type="domain" description="DOP1 N-terminal" evidence="8">
    <location>
        <begin position="47"/>
        <end position="392"/>
    </location>
</feature>